<feature type="domain" description="Ferrous iron transporter FeoA-like" evidence="2">
    <location>
        <begin position="2"/>
        <end position="70"/>
    </location>
</feature>
<dbReference type="PANTHER" id="PTHR43151:SF1">
    <property type="entry name" value="SSR2333 PROTEIN"/>
    <property type="match status" value="1"/>
</dbReference>
<comment type="caution">
    <text evidence="3">The sequence shown here is derived from an EMBL/GenBank/DDBJ whole genome shotgun (WGS) entry which is preliminary data.</text>
</comment>
<proteinExistence type="predicted"/>
<protein>
    <submittedName>
        <fullName evidence="3">Ferrous iron transport protein A</fullName>
    </submittedName>
</protein>
<dbReference type="RefSeq" id="WP_277007803.1">
    <property type="nucleotide sequence ID" value="NZ_JALBUR010000001.1"/>
</dbReference>
<evidence type="ECO:0000313" key="4">
    <source>
        <dbReference type="Proteomes" id="UP001286174"/>
    </source>
</evidence>
<evidence type="ECO:0000256" key="1">
    <source>
        <dbReference type="ARBA" id="ARBA00023004"/>
    </source>
</evidence>
<dbReference type="InterPro" id="IPR008988">
    <property type="entry name" value="Transcriptional_repressor_C"/>
</dbReference>
<name>A0AB35U4K8_9FIRM</name>
<organism evidence="3 4">
    <name type="scientific">Grylomicrobium aquisgranensis</name>
    <dbReference type="NCBI Taxonomy" id="2926318"/>
    <lineage>
        <taxon>Bacteria</taxon>
        <taxon>Bacillati</taxon>
        <taxon>Bacillota</taxon>
        <taxon>Erysipelotrichia</taxon>
        <taxon>Erysipelotrichales</taxon>
        <taxon>Erysipelotrichaceae</taxon>
        <taxon>Grylomicrobium</taxon>
    </lineage>
</organism>
<reference evidence="3 4" key="1">
    <citation type="submission" date="2022-03" db="EMBL/GenBank/DDBJ databases">
        <title>Novel taxa within the pig intestine.</title>
        <authorList>
            <person name="Wylensek D."/>
            <person name="Bishof K."/>
            <person name="Afrizal A."/>
            <person name="Clavel T."/>
        </authorList>
    </citation>
    <scope>NUCLEOTIDE SEQUENCE [LARGE SCALE GENOMIC DNA]</scope>
    <source>
        <strain evidence="3 4">CLA-KB-P133</strain>
    </source>
</reference>
<dbReference type="Pfam" id="PF04023">
    <property type="entry name" value="FeoA"/>
    <property type="match status" value="1"/>
</dbReference>
<dbReference type="GO" id="GO:0046914">
    <property type="term" value="F:transition metal ion binding"/>
    <property type="evidence" value="ECO:0007669"/>
    <property type="project" value="InterPro"/>
</dbReference>
<gene>
    <name evidence="3" type="ORF">MOZ60_00775</name>
</gene>
<dbReference type="SUPFAM" id="SSF50037">
    <property type="entry name" value="C-terminal domain of transcriptional repressors"/>
    <property type="match status" value="1"/>
</dbReference>
<dbReference type="SMART" id="SM00899">
    <property type="entry name" value="FeoA"/>
    <property type="match status" value="1"/>
</dbReference>
<keyword evidence="4" id="KW-1185">Reference proteome</keyword>
<dbReference type="EMBL" id="JALBUR010000001">
    <property type="protein sequence ID" value="MDX8418622.1"/>
    <property type="molecule type" value="Genomic_DNA"/>
</dbReference>
<dbReference type="InterPro" id="IPR053184">
    <property type="entry name" value="FeoA-like"/>
</dbReference>
<dbReference type="InterPro" id="IPR038157">
    <property type="entry name" value="FeoA_core_dom"/>
</dbReference>
<accession>A0AB35U4K8</accession>
<sequence length="70" mass="7519">MMPLAFADPGLDHTVKKINGNAQMRQHLADMGFVEGTPVTVVSRLNGSLIVNVKNARIAIGESMALKIMV</sequence>
<keyword evidence="1" id="KW-0408">Iron</keyword>
<dbReference type="AlphaFoldDB" id="A0AB35U4K8"/>
<dbReference type="PANTHER" id="PTHR43151">
    <property type="entry name" value="FEOA FAMILY PROTEIN"/>
    <property type="match status" value="1"/>
</dbReference>
<dbReference type="Gene3D" id="2.30.30.90">
    <property type="match status" value="1"/>
</dbReference>
<dbReference type="Proteomes" id="UP001286174">
    <property type="component" value="Unassembled WGS sequence"/>
</dbReference>
<evidence type="ECO:0000313" key="3">
    <source>
        <dbReference type="EMBL" id="MDX8418622.1"/>
    </source>
</evidence>
<evidence type="ECO:0000259" key="2">
    <source>
        <dbReference type="SMART" id="SM00899"/>
    </source>
</evidence>
<dbReference type="InterPro" id="IPR007167">
    <property type="entry name" value="Fe-transptr_FeoA-like"/>
</dbReference>